<evidence type="ECO:0000313" key="1">
    <source>
        <dbReference type="EMBL" id="TCQ04635.1"/>
    </source>
</evidence>
<proteinExistence type="predicted"/>
<dbReference type="RefSeq" id="WP_132847770.1">
    <property type="nucleotide sequence ID" value="NZ_CP058648.1"/>
</dbReference>
<gene>
    <name evidence="1" type="ORF">EDD79_100638</name>
</gene>
<protein>
    <recommendedName>
        <fullName evidence="3">Zinc ribbon domain-containing protein</fullName>
    </recommendedName>
</protein>
<dbReference type="Proteomes" id="UP000295504">
    <property type="component" value="Unassembled WGS sequence"/>
</dbReference>
<dbReference type="OrthoDB" id="4377018at2"/>
<dbReference type="EMBL" id="SLYC01000006">
    <property type="protein sequence ID" value="TCQ04635.1"/>
    <property type="molecule type" value="Genomic_DNA"/>
</dbReference>
<evidence type="ECO:0000313" key="2">
    <source>
        <dbReference type="Proteomes" id="UP000295504"/>
    </source>
</evidence>
<name>A0A4R2TTA9_9FIRM</name>
<sequence>MSFVEKFSEAVSESVKMISSKSSNMVEISKMNLSIRKREKEIESLFMEIGEFIYNQMRGRGNISIEDIQGLLNRIDYLKNDVDTLEKLVFKMQDFRTCDYCKEVFERDVSYCPICGKYIKNN</sequence>
<dbReference type="AlphaFoldDB" id="A0A4R2TTA9"/>
<evidence type="ECO:0008006" key="3">
    <source>
        <dbReference type="Google" id="ProtNLM"/>
    </source>
</evidence>
<accession>A0A4R2TTA9</accession>
<reference evidence="1 2" key="1">
    <citation type="submission" date="2019-03" db="EMBL/GenBank/DDBJ databases">
        <title>Genomic Encyclopedia of Type Strains, Phase IV (KMG-IV): sequencing the most valuable type-strain genomes for metagenomic binning, comparative biology and taxonomic classification.</title>
        <authorList>
            <person name="Goeker M."/>
        </authorList>
    </citation>
    <scope>NUCLEOTIDE SEQUENCE [LARGE SCALE GENOMIC DNA]</scope>
    <source>
        <strain evidence="1 2">DSM 100013</strain>
    </source>
</reference>
<organism evidence="1 2">
    <name type="scientific">Serpentinicella alkaliphila</name>
    <dbReference type="NCBI Taxonomy" id="1734049"/>
    <lineage>
        <taxon>Bacteria</taxon>
        <taxon>Bacillati</taxon>
        <taxon>Bacillota</taxon>
        <taxon>Clostridia</taxon>
        <taxon>Peptostreptococcales</taxon>
        <taxon>Natronincolaceae</taxon>
        <taxon>Serpentinicella</taxon>
    </lineage>
</organism>
<comment type="caution">
    <text evidence="1">The sequence shown here is derived from an EMBL/GenBank/DDBJ whole genome shotgun (WGS) entry which is preliminary data.</text>
</comment>
<keyword evidence="2" id="KW-1185">Reference proteome</keyword>